<dbReference type="SUPFAM" id="SSF49464">
    <property type="entry name" value="Carboxypeptidase regulatory domain-like"/>
    <property type="match status" value="1"/>
</dbReference>
<dbReference type="SUPFAM" id="SSF56935">
    <property type="entry name" value="Porins"/>
    <property type="match status" value="1"/>
</dbReference>
<protein>
    <submittedName>
        <fullName evidence="9">SusC/RagA family TonB-linked outer membrane protein</fullName>
    </submittedName>
</protein>
<keyword evidence="10" id="KW-1185">Reference proteome</keyword>
<dbReference type="InterPro" id="IPR012910">
    <property type="entry name" value="Plug_dom"/>
</dbReference>
<keyword evidence="9" id="KW-0614">Plasmid</keyword>
<dbReference type="EMBL" id="AP025325">
    <property type="protein sequence ID" value="BDD13086.1"/>
    <property type="molecule type" value="Genomic_DNA"/>
</dbReference>
<evidence type="ECO:0000259" key="8">
    <source>
        <dbReference type="Pfam" id="PF07715"/>
    </source>
</evidence>
<keyword evidence="2 7" id="KW-0813">Transport</keyword>
<sequence>MKDKNIFRIQFRIGRLILLLYSVLLTFSVNAQGINNPLEHTIDIKKTGTASVNEIINIIQNQTPLFFVFRSDLFENAPRPVITEEKMKVGDLLQKVLDPTDCVFEVVDDTTIIIRRKTADKGNQANRRIQGYVRDVSGNPIPGVNVVQIGQNIGTATDSKGMFSLEVSEKGKIVLRFSGIGFITREIDVEKTESLIVVMEENVTQLDELIVVGYGRVKKKDLTGSVASIKPKRLWSLSDKSFSETLQTQFSGVFVASPTGSPGTMTGINIRGFKGLRGDNQPLYVIDGVPVNVSPRFEGLGPGTLGQMKSPLANLNPTDIERVDILKDASAAGIYGSRASKGVVLITTQSGRSKTAPRLRFGLNSTAQNPINNTKSLDAVQYKKYVLEYEDSEVDESFFGGQNTDWPKEITNENALLTNYSLSLDGGTQNIAYSLSGHFLDQTGVLKDSNFKRYGLRSKVEANLTKYIQTGITLAYNHSEEIRSGISSLKEAMEFRPDLGVYDEEGEYTSIPLLPKQPSHGFLIQNPLGASRNIRNKLSTIDMMSHGYAKFLFNKYLYLKTDIGIGINNQQISRFTPSTSIEAILKHNGVETRPIFYSQRNKSLNTVFSNIIGAKWIHKKHRIDAMAGISWDRYLINIESHEYTLNSDATNGGKGIINLNRENESIESGLNSVFGRLNYVYDDRYLATVTFRRDGSNKFDGGLQYELFPSGAFLWNVQKEKFFSIDWISELKIRTSAGLTGYDNLPAFNHLAYMASLQHNDSYYYGQNGTVVTGIPNKDIRWEITRQLDVALEMELWEGRLKLEAVRFFKYTEGIILLKPIPLESGFSHIDTNLATVSDKGWELTLGATILRNEKLSWSMSMNMTHVQNMVKDLQGGRESLFGKNVIHENKPIGSINGYEVIKIANTRDEIDALNAKAPNGRYFESLNNPGDYIYKDLNGDGQINKADLTTLGQMNPDIYGTWKNTLKYKGFSLSCVLQWVTGNSKVFYPVSSRLNKYTNVSDHIFDSWTSDYKQARYAKHGSVTNSEINSKTVYDASYLSLQTLFLSYRIPKKWLNNSWIKDVGIALKADNVFVWSKYPGNDPRSLDPVRAGTGTALPLDSDLSFPFVRTYSFSVNLSM</sequence>
<dbReference type="InterPro" id="IPR023996">
    <property type="entry name" value="TonB-dep_OMP_SusC/RagA"/>
</dbReference>
<dbReference type="Pfam" id="PF07715">
    <property type="entry name" value="Plug"/>
    <property type="match status" value="1"/>
</dbReference>
<dbReference type="RefSeq" id="WP_338396260.1">
    <property type="nucleotide sequence ID" value="NZ_AP025325.1"/>
</dbReference>
<keyword evidence="4 7" id="KW-0812">Transmembrane</keyword>
<evidence type="ECO:0000256" key="3">
    <source>
        <dbReference type="ARBA" id="ARBA00022452"/>
    </source>
</evidence>
<evidence type="ECO:0000256" key="6">
    <source>
        <dbReference type="ARBA" id="ARBA00023237"/>
    </source>
</evidence>
<dbReference type="AlphaFoldDB" id="A0AAU9CM91"/>
<dbReference type="NCBIfam" id="TIGR04056">
    <property type="entry name" value="OMP_RagA_SusC"/>
    <property type="match status" value="1"/>
</dbReference>
<comment type="similarity">
    <text evidence="7">Belongs to the TonB-dependent receptor family.</text>
</comment>
<comment type="subcellular location">
    <subcellularLocation>
        <location evidence="1 7">Cell outer membrane</location>
        <topology evidence="1 7">Multi-pass membrane protein</topology>
    </subcellularLocation>
</comment>
<gene>
    <name evidence="9" type="ORF">FUAX_55180</name>
</gene>
<evidence type="ECO:0000313" key="10">
    <source>
        <dbReference type="Proteomes" id="UP001348817"/>
    </source>
</evidence>
<proteinExistence type="inferred from homology"/>
<feature type="domain" description="TonB-dependent receptor plug" evidence="8">
    <location>
        <begin position="218"/>
        <end position="343"/>
    </location>
</feature>
<reference evidence="9 10" key="1">
    <citation type="submission" date="2021-12" db="EMBL/GenBank/DDBJ databases">
        <title>Genome sequencing of bacteria with rrn-lacking chromosome and rrn-plasmid.</title>
        <authorList>
            <person name="Anda M."/>
            <person name="Iwasaki W."/>
        </authorList>
    </citation>
    <scope>NUCLEOTIDE SEQUENCE [LARGE SCALE GENOMIC DNA]</scope>
    <source>
        <strain evidence="9 10">DSM 100852</strain>
        <plasmid evidence="9 10">pFA11</plasmid>
    </source>
</reference>
<keyword evidence="3 7" id="KW-1134">Transmembrane beta strand</keyword>
<evidence type="ECO:0000256" key="4">
    <source>
        <dbReference type="ARBA" id="ARBA00022692"/>
    </source>
</evidence>
<dbReference type="NCBIfam" id="TIGR04057">
    <property type="entry name" value="SusC_RagA_signa"/>
    <property type="match status" value="1"/>
</dbReference>
<dbReference type="Gene3D" id="2.40.170.20">
    <property type="entry name" value="TonB-dependent receptor, beta-barrel domain"/>
    <property type="match status" value="1"/>
</dbReference>
<evidence type="ECO:0000256" key="2">
    <source>
        <dbReference type="ARBA" id="ARBA00022448"/>
    </source>
</evidence>
<dbReference type="Proteomes" id="UP001348817">
    <property type="component" value="Plasmid pFA11"/>
</dbReference>
<dbReference type="KEGG" id="fax:FUAX_55180"/>
<dbReference type="Pfam" id="PF13715">
    <property type="entry name" value="CarbopepD_reg_2"/>
    <property type="match status" value="1"/>
</dbReference>
<dbReference type="Gene3D" id="2.170.130.10">
    <property type="entry name" value="TonB-dependent receptor, plug domain"/>
    <property type="match status" value="1"/>
</dbReference>
<evidence type="ECO:0000256" key="7">
    <source>
        <dbReference type="PROSITE-ProRule" id="PRU01360"/>
    </source>
</evidence>
<evidence type="ECO:0000256" key="5">
    <source>
        <dbReference type="ARBA" id="ARBA00023136"/>
    </source>
</evidence>
<keyword evidence="5 7" id="KW-0472">Membrane</keyword>
<dbReference type="InterPro" id="IPR036942">
    <property type="entry name" value="Beta-barrel_TonB_sf"/>
</dbReference>
<dbReference type="PROSITE" id="PS00018">
    <property type="entry name" value="EF_HAND_1"/>
    <property type="match status" value="1"/>
</dbReference>
<dbReference type="PROSITE" id="PS52016">
    <property type="entry name" value="TONB_DEPENDENT_REC_3"/>
    <property type="match status" value="1"/>
</dbReference>
<dbReference type="GO" id="GO:0009279">
    <property type="term" value="C:cell outer membrane"/>
    <property type="evidence" value="ECO:0007669"/>
    <property type="project" value="UniProtKB-SubCell"/>
</dbReference>
<dbReference type="InterPro" id="IPR018247">
    <property type="entry name" value="EF_Hand_1_Ca_BS"/>
</dbReference>
<dbReference type="Gene3D" id="2.60.40.1120">
    <property type="entry name" value="Carboxypeptidase-like, regulatory domain"/>
    <property type="match status" value="1"/>
</dbReference>
<evidence type="ECO:0000313" key="9">
    <source>
        <dbReference type="EMBL" id="BDD13086.1"/>
    </source>
</evidence>
<keyword evidence="6 7" id="KW-0998">Cell outer membrane</keyword>
<organism evidence="9 10">
    <name type="scientific">Fulvitalea axinellae</name>
    <dbReference type="NCBI Taxonomy" id="1182444"/>
    <lineage>
        <taxon>Bacteria</taxon>
        <taxon>Pseudomonadati</taxon>
        <taxon>Bacteroidota</taxon>
        <taxon>Cytophagia</taxon>
        <taxon>Cytophagales</taxon>
        <taxon>Persicobacteraceae</taxon>
        <taxon>Fulvitalea</taxon>
    </lineage>
</organism>
<dbReference type="InterPro" id="IPR023997">
    <property type="entry name" value="TonB-dep_OMP_SusC/RagA_CS"/>
</dbReference>
<evidence type="ECO:0000256" key="1">
    <source>
        <dbReference type="ARBA" id="ARBA00004571"/>
    </source>
</evidence>
<accession>A0AAU9CM91</accession>
<name>A0AAU9CM91_9BACT</name>
<dbReference type="InterPro" id="IPR039426">
    <property type="entry name" value="TonB-dep_rcpt-like"/>
</dbReference>
<geneLocation type="plasmid" evidence="9 10">
    <name>pFA11</name>
</geneLocation>
<dbReference type="InterPro" id="IPR037066">
    <property type="entry name" value="Plug_dom_sf"/>
</dbReference>
<dbReference type="InterPro" id="IPR008969">
    <property type="entry name" value="CarboxyPept-like_regulatory"/>
</dbReference>